<accession>A0A0M6Y6S0</accession>
<dbReference type="RefSeq" id="WP_235814914.1">
    <property type="nucleotide sequence ID" value="NZ_CXST01000002.1"/>
</dbReference>
<sequence length="103" mass="11112">MMTRKTVTNTSHGRVSAGSSDHSFRIGQAVRLKNVFGGKGMSGLTYRVTGRLPARDGMPQYRIQSDGEAYERMTTQDQLEAVGEAASGSSSALLEKTFGSSHR</sequence>
<feature type="compositionally biased region" description="Low complexity" evidence="1">
    <location>
        <begin position="81"/>
        <end position="95"/>
    </location>
</feature>
<feature type="region of interest" description="Disordered" evidence="1">
    <location>
        <begin position="1"/>
        <end position="21"/>
    </location>
</feature>
<evidence type="ECO:0000313" key="2">
    <source>
        <dbReference type="EMBL" id="CTQ44701.1"/>
    </source>
</evidence>
<keyword evidence="3" id="KW-1185">Reference proteome</keyword>
<organism evidence="2 3">
    <name type="scientific">Roseibium aggregatum</name>
    <dbReference type="NCBI Taxonomy" id="187304"/>
    <lineage>
        <taxon>Bacteria</taxon>
        <taxon>Pseudomonadati</taxon>
        <taxon>Pseudomonadota</taxon>
        <taxon>Alphaproteobacteria</taxon>
        <taxon>Hyphomicrobiales</taxon>
        <taxon>Stappiaceae</taxon>
        <taxon>Roseibium</taxon>
    </lineage>
</organism>
<reference evidence="3" key="1">
    <citation type="submission" date="2015-07" db="EMBL/GenBank/DDBJ databases">
        <authorList>
            <person name="Rodrigo-Torres Lidia"/>
            <person name="Arahal R.David."/>
        </authorList>
    </citation>
    <scope>NUCLEOTIDE SEQUENCE [LARGE SCALE GENOMIC DNA]</scope>
    <source>
        <strain evidence="3">CECT 4801</strain>
    </source>
</reference>
<evidence type="ECO:0000313" key="3">
    <source>
        <dbReference type="Proteomes" id="UP000048926"/>
    </source>
</evidence>
<dbReference type="Proteomes" id="UP000048926">
    <property type="component" value="Unassembled WGS sequence"/>
</dbReference>
<dbReference type="EMBL" id="CXST01000002">
    <property type="protein sequence ID" value="CTQ44701.1"/>
    <property type="molecule type" value="Genomic_DNA"/>
</dbReference>
<dbReference type="STRING" id="187304.B0E33_07530"/>
<feature type="region of interest" description="Disordered" evidence="1">
    <location>
        <begin position="81"/>
        <end position="103"/>
    </location>
</feature>
<dbReference type="AlphaFoldDB" id="A0A0M6Y6S0"/>
<evidence type="ECO:0000256" key="1">
    <source>
        <dbReference type="SAM" id="MobiDB-lite"/>
    </source>
</evidence>
<name>A0A0M6Y6S0_9HYPH</name>
<proteinExistence type="predicted"/>
<protein>
    <submittedName>
        <fullName evidence="2">Uncharacterized protein</fullName>
    </submittedName>
</protein>
<gene>
    <name evidence="2" type="ORF">LAL4801_03147</name>
</gene>